<evidence type="ECO:0000313" key="3">
    <source>
        <dbReference type="EMBL" id="GAA1838988.1"/>
    </source>
</evidence>
<dbReference type="PROSITE" id="PS01162">
    <property type="entry name" value="QOR_ZETA_CRYSTAL"/>
    <property type="match status" value="1"/>
</dbReference>
<gene>
    <name evidence="3" type="ORF">GCM10009682_64030</name>
</gene>
<dbReference type="InterPro" id="IPR050700">
    <property type="entry name" value="YIM1/Zinc_Alcohol_DH_Fams"/>
</dbReference>
<keyword evidence="4" id="KW-1185">Reference proteome</keyword>
<evidence type="ECO:0000259" key="2">
    <source>
        <dbReference type="SMART" id="SM00829"/>
    </source>
</evidence>
<sequence length="308" mass="32142">MRAIDQDRLGGPDVLRLVDVERPEPGPAEVLVRVHAAGVNPTDFWHRATGGLAGRPVRLGWDVSGVVAALGVGAAPLRPGDEVFGLPRHPRPAGTYAEYVTAPSRHLVRKPARLSHVEAAGLGLAGLTAWQALVDVAAVGPGQRVLVHAAAGGVGHLAVQIAKARGAYVVGTARAANHDFVRGLGADEVIDYTSTDFAEHLRDLDVALDPIGGGYGPRSLRILRPDGILVALASPAESYLEEEAARQGRRARFMIVEADGAGLASLAGLVDAGRLRVAVDTVLPLDRVAEAHAIGQTGRTRGKIVLTV</sequence>
<dbReference type="InterPro" id="IPR011032">
    <property type="entry name" value="GroES-like_sf"/>
</dbReference>
<dbReference type="EMBL" id="BAAALT010000368">
    <property type="protein sequence ID" value="GAA1838988.1"/>
    <property type="molecule type" value="Genomic_DNA"/>
</dbReference>
<dbReference type="RefSeq" id="WP_344140673.1">
    <property type="nucleotide sequence ID" value="NZ_BAAALT010000368.1"/>
</dbReference>
<name>A0ABP4Z690_9ACTN</name>
<keyword evidence="1" id="KW-0560">Oxidoreductase</keyword>
<dbReference type="Pfam" id="PF08240">
    <property type="entry name" value="ADH_N"/>
    <property type="match status" value="1"/>
</dbReference>
<dbReference type="SUPFAM" id="SSF51735">
    <property type="entry name" value="NAD(P)-binding Rossmann-fold domains"/>
    <property type="match status" value="1"/>
</dbReference>
<reference evidence="4" key="1">
    <citation type="journal article" date="2019" name="Int. J. Syst. Evol. Microbiol.">
        <title>The Global Catalogue of Microorganisms (GCM) 10K type strain sequencing project: providing services to taxonomists for standard genome sequencing and annotation.</title>
        <authorList>
            <consortium name="The Broad Institute Genomics Platform"/>
            <consortium name="The Broad Institute Genome Sequencing Center for Infectious Disease"/>
            <person name="Wu L."/>
            <person name="Ma J."/>
        </authorList>
    </citation>
    <scope>NUCLEOTIDE SEQUENCE [LARGE SCALE GENOMIC DNA]</scope>
    <source>
        <strain evidence="4">JCM 13250</strain>
    </source>
</reference>
<dbReference type="Gene3D" id="3.90.180.10">
    <property type="entry name" value="Medium-chain alcohol dehydrogenases, catalytic domain"/>
    <property type="match status" value="1"/>
</dbReference>
<dbReference type="InterPro" id="IPR013154">
    <property type="entry name" value="ADH-like_N"/>
</dbReference>
<dbReference type="InterPro" id="IPR020843">
    <property type="entry name" value="ER"/>
</dbReference>
<dbReference type="CDD" id="cd05289">
    <property type="entry name" value="MDR_like_2"/>
    <property type="match status" value="1"/>
</dbReference>
<evidence type="ECO:0000256" key="1">
    <source>
        <dbReference type="ARBA" id="ARBA00023002"/>
    </source>
</evidence>
<dbReference type="PANTHER" id="PTHR11695:SF294">
    <property type="entry name" value="RETICULON-4-INTERACTING PROTEIN 1, MITOCHONDRIAL"/>
    <property type="match status" value="1"/>
</dbReference>
<dbReference type="Gene3D" id="3.40.50.720">
    <property type="entry name" value="NAD(P)-binding Rossmann-like Domain"/>
    <property type="match status" value="1"/>
</dbReference>
<feature type="domain" description="Enoyl reductase (ER)" evidence="2">
    <location>
        <begin position="10"/>
        <end position="306"/>
    </location>
</feature>
<dbReference type="PANTHER" id="PTHR11695">
    <property type="entry name" value="ALCOHOL DEHYDROGENASE RELATED"/>
    <property type="match status" value="1"/>
</dbReference>
<dbReference type="Proteomes" id="UP001500218">
    <property type="component" value="Unassembled WGS sequence"/>
</dbReference>
<dbReference type="InterPro" id="IPR036291">
    <property type="entry name" value="NAD(P)-bd_dom_sf"/>
</dbReference>
<dbReference type="Pfam" id="PF13602">
    <property type="entry name" value="ADH_zinc_N_2"/>
    <property type="match status" value="1"/>
</dbReference>
<accession>A0ABP4Z690</accession>
<dbReference type="SMART" id="SM00829">
    <property type="entry name" value="PKS_ER"/>
    <property type="match status" value="1"/>
</dbReference>
<comment type="caution">
    <text evidence="3">The sequence shown here is derived from an EMBL/GenBank/DDBJ whole genome shotgun (WGS) entry which is preliminary data.</text>
</comment>
<proteinExistence type="predicted"/>
<dbReference type="SUPFAM" id="SSF50129">
    <property type="entry name" value="GroES-like"/>
    <property type="match status" value="1"/>
</dbReference>
<organism evidence="3 4">
    <name type="scientific">Luedemannella flava</name>
    <dbReference type="NCBI Taxonomy" id="349316"/>
    <lineage>
        <taxon>Bacteria</taxon>
        <taxon>Bacillati</taxon>
        <taxon>Actinomycetota</taxon>
        <taxon>Actinomycetes</taxon>
        <taxon>Micromonosporales</taxon>
        <taxon>Micromonosporaceae</taxon>
        <taxon>Luedemannella</taxon>
    </lineage>
</organism>
<dbReference type="InterPro" id="IPR002364">
    <property type="entry name" value="Quin_OxRdtase/zeta-crystal_CS"/>
</dbReference>
<protein>
    <submittedName>
        <fullName evidence="3">NADP-dependent oxidoreductase</fullName>
    </submittedName>
</protein>
<evidence type="ECO:0000313" key="4">
    <source>
        <dbReference type="Proteomes" id="UP001500218"/>
    </source>
</evidence>